<sequence>MVEQRRSASYGIRVGVGGWTYAPWRGCFYPDDLPQARELEFASRQLTAIEINSTYHGTQKRTSFMKWHDQTPEDFVFSVKAPRYATNRRVLADASDSIDRFFNSGVAELRRKLGPIVWQFAPTKVFEPEDFEAFLNLLPAEVEGCRLRHVLEVRHASFACAAYLALARKYRAATVFTDSPKFPSFADITGDLVYARLMRSNARLRQGYTPKALDGWAEHALTWARGDTPDGLPHIGEVSRGKPRDVFVFFINGDKQRAPAAATALLSRLQQTKA</sequence>
<dbReference type="Proteomes" id="UP000318141">
    <property type="component" value="Unassembled WGS sequence"/>
</dbReference>
<gene>
    <name evidence="1" type="ORF">L602_004800000030</name>
</gene>
<organism evidence="1 2">
    <name type="scientific">Cupriavidus gilardii J11</name>
    <dbReference type="NCBI Taxonomy" id="936133"/>
    <lineage>
        <taxon>Bacteria</taxon>
        <taxon>Pseudomonadati</taxon>
        <taxon>Pseudomonadota</taxon>
        <taxon>Betaproteobacteria</taxon>
        <taxon>Burkholderiales</taxon>
        <taxon>Burkholderiaceae</taxon>
        <taxon>Cupriavidus</taxon>
    </lineage>
</organism>
<dbReference type="PANTHER" id="PTHR30348">
    <property type="entry name" value="UNCHARACTERIZED PROTEIN YECE"/>
    <property type="match status" value="1"/>
</dbReference>
<dbReference type="InterPro" id="IPR036520">
    <property type="entry name" value="UPF0759_sf"/>
</dbReference>
<dbReference type="Gene3D" id="3.20.20.410">
    <property type="entry name" value="Protein of unknown function UPF0759"/>
    <property type="match status" value="1"/>
</dbReference>
<dbReference type="EMBL" id="VLJN01000043">
    <property type="protein sequence ID" value="TWG81001.1"/>
    <property type="molecule type" value="Genomic_DNA"/>
</dbReference>
<dbReference type="SUPFAM" id="SSF117396">
    <property type="entry name" value="TM1631-like"/>
    <property type="match status" value="1"/>
</dbReference>
<dbReference type="OrthoDB" id="9780310at2"/>
<name>A0A562B721_9BURK</name>
<proteinExistence type="predicted"/>
<keyword evidence="2" id="KW-1185">Reference proteome</keyword>
<evidence type="ECO:0000313" key="1">
    <source>
        <dbReference type="EMBL" id="TWG81001.1"/>
    </source>
</evidence>
<comment type="caution">
    <text evidence="1">The sequence shown here is derived from an EMBL/GenBank/DDBJ whole genome shotgun (WGS) entry which is preliminary data.</text>
</comment>
<dbReference type="Pfam" id="PF01904">
    <property type="entry name" value="DUF72"/>
    <property type="match status" value="1"/>
</dbReference>
<protein>
    <submittedName>
        <fullName evidence="1">Uncharacterized protein YecE (DUF72 family)</fullName>
    </submittedName>
</protein>
<dbReference type="AlphaFoldDB" id="A0A562B721"/>
<accession>A0A562B721</accession>
<dbReference type="InterPro" id="IPR002763">
    <property type="entry name" value="DUF72"/>
</dbReference>
<dbReference type="PANTHER" id="PTHR30348:SF4">
    <property type="entry name" value="DUF72 DOMAIN-CONTAINING PROTEIN"/>
    <property type="match status" value="1"/>
</dbReference>
<evidence type="ECO:0000313" key="2">
    <source>
        <dbReference type="Proteomes" id="UP000318141"/>
    </source>
</evidence>
<reference evidence="1 2" key="1">
    <citation type="submission" date="2019-07" db="EMBL/GenBank/DDBJ databases">
        <title>Genome sequencing of lignin-degrading bacterial isolates.</title>
        <authorList>
            <person name="Gladden J."/>
        </authorList>
    </citation>
    <scope>NUCLEOTIDE SEQUENCE [LARGE SCALE GENOMIC DNA]</scope>
    <source>
        <strain evidence="1 2">J11</strain>
    </source>
</reference>